<comment type="caution">
    <text evidence="1">The sequence shown here is derived from an EMBL/GenBank/DDBJ whole genome shotgun (WGS) entry which is preliminary data.</text>
</comment>
<keyword evidence="2" id="KW-1185">Reference proteome</keyword>
<proteinExistence type="predicted"/>
<evidence type="ECO:0000313" key="1">
    <source>
        <dbReference type="EMBL" id="KAK1851421.1"/>
    </source>
</evidence>
<protein>
    <submittedName>
        <fullName evidence="1">Uncharacterized protein</fullName>
    </submittedName>
</protein>
<gene>
    <name evidence="1" type="ORF">CCHR01_05904</name>
</gene>
<organism evidence="1 2">
    <name type="scientific">Colletotrichum chrysophilum</name>
    <dbReference type="NCBI Taxonomy" id="1836956"/>
    <lineage>
        <taxon>Eukaryota</taxon>
        <taxon>Fungi</taxon>
        <taxon>Dikarya</taxon>
        <taxon>Ascomycota</taxon>
        <taxon>Pezizomycotina</taxon>
        <taxon>Sordariomycetes</taxon>
        <taxon>Hypocreomycetidae</taxon>
        <taxon>Glomerellales</taxon>
        <taxon>Glomerellaceae</taxon>
        <taxon>Colletotrichum</taxon>
        <taxon>Colletotrichum gloeosporioides species complex</taxon>
    </lineage>
</organism>
<sequence>MEGRKAGSDKRRKVWLQAMNDEWAGGQWTERWAVDGGGQWQALVLAGSACMGKERARARPKPSFLHWLKCWHLPEVYSARPVKSRLSFDGADVRRNPDMRASFAFRLLPLLCRWEGSCKHWRCGRAGAGAGAGAGASTSVLPSTCLDAPFSHGIYG</sequence>
<dbReference type="AlphaFoldDB" id="A0AAD9ANA6"/>
<reference evidence="1" key="1">
    <citation type="submission" date="2023-01" db="EMBL/GenBank/DDBJ databases">
        <title>Colletotrichum chrysophilum M932 genome sequence.</title>
        <authorList>
            <person name="Baroncelli R."/>
        </authorList>
    </citation>
    <scope>NUCLEOTIDE SEQUENCE</scope>
    <source>
        <strain evidence="1">M932</strain>
    </source>
</reference>
<dbReference type="Proteomes" id="UP001243330">
    <property type="component" value="Unassembled WGS sequence"/>
</dbReference>
<name>A0AAD9ANA6_9PEZI</name>
<dbReference type="EMBL" id="JAQOWY010000096">
    <property type="protein sequence ID" value="KAK1851421.1"/>
    <property type="molecule type" value="Genomic_DNA"/>
</dbReference>
<evidence type="ECO:0000313" key="2">
    <source>
        <dbReference type="Proteomes" id="UP001243330"/>
    </source>
</evidence>
<accession>A0AAD9ANA6</accession>